<dbReference type="GO" id="GO:0016020">
    <property type="term" value="C:membrane"/>
    <property type="evidence" value="ECO:0007669"/>
    <property type="project" value="InterPro"/>
</dbReference>
<dbReference type="SMART" id="SM00086">
    <property type="entry name" value="PAC"/>
    <property type="match status" value="5"/>
</dbReference>
<dbReference type="Proteomes" id="UP001329151">
    <property type="component" value="Chromosome"/>
</dbReference>
<dbReference type="PRINTS" id="PR00260">
    <property type="entry name" value="CHEMTRNSDUCR"/>
</dbReference>
<dbReference type="SUPFAM" id="SSF55785">
    <property type="entry name" value="PYP-like sensor domain (PAS domain)"/>
    <property type="match status" value="5"/>
</dbReference>
<dbReference type="SMART" id="SM00283">
    <property type="entry name" value="MA"/>
    <property type="match status" value="1"/>
</dbReference>
<accession>A0AA86MFA9</accession>
<evidence type="ECO:0000313" key="6">
    <source>
        <dbReference type="Proteomes" id="UP001329151"/>
    </source>
</evidence>
<protein>
    <submittedName>
        <fullName evidence="5">PAS domain S-box protein</fullName>
    </submittedName>
</protein>
<dbReference type="InterPro" id="IPR004089">
    <property type="entry name" value="MCPsignal_dom"/>
</dbReference>
<dbReference type="SUPFAM" id="SSF58104">
    <property type="entry name" value="Methyl-accepting chemotaxis protein (MCP) signaling domain"/>
    <property type="match status" value="1"/>
</dbReference>
<evidence type="ECO:0000259" key="4">
    <source>
        <dbReference type="PROSITE" id="PS50113"/>
    </source>
</evidence>
<dbReference type="Gene3D" id="3.30.450.20">
    <property type="entry name" value="PAS domain"/>
    <property type="match status" value="5"/>
</dbReference>
<feature type="domain" description="PAC" evidence="4">
    <location>
        <begin position="85"/>
        <end position="137"/>
    </location>
</feature>
<dbReference type="AlphaFoldDB" id="A0AA86MFA9"/>
<feature type="domain" description="PAS" evidence="3">
    <location>
        <begin position="392"/>
        <end position="422"/>
    </location>
</feature>
<evidence type="ECO:0000259" key="3">
    <source>
        <dbReference type="PROSITE" id="PS50112"/>
    </source>
</evidence>
<organism evidence="5 6">
    <name type="scientific">Limnobacter thiooxidans</name>
    <dbReference type="NCBI Taxonomy" id="131080"/>
    <lineage>
        <taxon>Bacteria</taxon>
        <taxon>Pseudomonadati</taxon>
        <taxon>Pseudomonadota</taxon>
        <taxon>Betaproteobacteria</taxon>
        <taxon>Burkholderiales</taxon>
        <taxon>Burkholderiaceae</taxon>
        <taxon>Limnobacter</taxon>
    </lineage>
</organism>
<dbReference type="GO" id="GO:0004888">
    <property type="term" value="F:transmembrane signaling receptor activity"/>
    <property type="evidence" value="ECO:0007669"/>
    <property type="project" value="InterPro"/>
</dbReference>
<dbReference type="PANTHER" id="PTHR24422:SF10">
    <property type="entry name" value="CHEMOTAXIS PROTEIN METHYLTRANSFERASE 2"/>
    <property type="match status" value="1"/>
</dbReference>
<feature type="domain" description="Methyl-accepting transducer" evidence="2">
    <location>
        <begin position="633"/>
        <end position="815"/>
    </location>
</feature>
<dbReference type="Pfam" id="PF08447">
    <property type="entry name" value="PAS_3"/>
    <property type="match status" value="3"/>
</dbReference>
<reference evidence="5 6" key="1">
    <citation type="submission" date="2023-10" db="EMBL/GenBank/DDBJ databases">
        <title>Complete Genome Sequence of Limnobacter thiooxidans CS-K2T, Isolated from freshwater lake sediments in Bavaria, Germany.</title>
        <authorList>
            <person name="Naruki M."/>
            <person name="Watanabe A."/>
            <person name="Warashina T."/>
            <person name="Morita T."/>
            <person name="Arakawa K."/>
        </authorList>
    </citation>
    <scope>NUCLEOTIDE SEQUENCE [LARGE SCALE GENOMIC DNA]</scope>
    <source>
        <strain evidence="5 6">CS-K2</strain>
    </source>
</reference>
<feature type="domain" description="PAC" evidence="4">
    <location>
        <begin position="207"/>
        <end position="259"/>
    </location>
</feature>
<dbReference type="EMBL" id="AP028947">
    <property type="protein sequence ID" value="BET26965.1"/>
    <property type="molecule type" value="Genomic_DNA"/>
</dbReference>
<gene>
    <name evidence="5" type="ORF">RGQ30_24660</name>
</gene>
<sequence>MQTPEALLNPTHKSALFDALLSGQACIEFDLNGRVKFANANFLNAFGYAFEDIVGKHHSMFCQPGIVNLPEYKQFWESLQSGEGCSGEFLRLNSKSEPVYISASYSPVHNEQGEVISVVKIAMNITEAKQKALEAECKLNAIENTQAVIEFDLKGNVLAANTNFLNAMGYSLTEIVGKHHSLFCEAGYANSDDYQLFWRELGSGKFKSGEFMRVNRQGKAVWLYASYTPIKGVDGNPVKVVKFCNDISDTKLKNGETQAKLEAMSKSNCILELNSDRQIIASNSLMQNTLGYKESELQGKQDTFLLFDGDRTADQYLQDWNSLRDGRSVSGEMRLKGADNREVWVAGTRSPIFGISGELIKVVYLQQDITATKNLQMDAQGKLGAIDRAQAVIEFDMAGKVLTANTNFLKLMGYSREEILGRHHRLFVDAEHSASSEYQAFWETLGRGEFVQGEFKRVAQNGKEVWIQATYNPIYDPRGQLVKVVKFASDITEIKMRNQEFEAKVAAINLGQAVIEFDLEGRVITANRNFLNAMGYTLREIQAQHHSIFCTLDYTQSEEYRDFWLKLNEGEFISGRFHRVGKFNRDVWIQATYNPILDLNGKVLKIVKYAYDVTKEVQLEQSINQKTELMRRSLCQIMDRIDLISKDSGTVAKSALQSLEWAKEGRSELKRVSASIGATQTHTSKVADIVRTVTDIANQTNLLAFNAAIEAARAGQHGVGFSVVASEVRKLAESSGTAAKEIAALIEESRLQVNDSATSSDDAGGKFEHIVDTLNNTQELMNEVMSRVQTQRDCTEELATLIEELAIVTQKRRVA</sequence>
<dbReference type="RefSeq" id="WP_130557910.1">
    <property type="nucleotide sequence ID" value="NZ_AP028947.1"/>
</dbReference>
<feature type="domain" description="PAS" evidence="3">
    <location>
        <begin position="30"/>
        <end position="56"/>
    </location>
</feature>
<dbReference type="KEGG" id="lto:RGQ30_24660"/>
<dbReference type="PROSITE" id="PS50111">
    <property type="entry name" value="CHEMOTAXIS_TRANSDUC_2"/>
    <property type="match status" value="1"/>
</dbReference>
<dbReference type="Pfam" id="PF00015">
    <property type="entry name" value="MCPsignal"/>
    <property type="match status" value="1"/>
</dbReference>
<keyword evidence="6" id="KW-1185">Reference proteome</keyword>
<dbReference type="Pfam" id="PF13426">
    <property type="entry name" value="PAS_9"/>
    <property type="match status" value="2"/>
</dbReference>
<dbReference type="InterPro" id="IPR050903">
    <property type="entry name" value="Bact_Chemotaxis_MeTrfase"/>
</dbReference>
<dbReference type="PANTHER" id="PTHR24422">
    <property type="entry name" value="CHEMOTAXIS PROTEIN METHYLTRANSFERASE"/>
    <property type="match status" value="1"/>
</dbReference>
<evidence type="ECO:0000259" key="2">
    <source>
        <dbReference type="PROSITE" id="PS50111"/>
    </source>
</evidence>
<dbReference type="InterPro" id="IPR004090">
    <property type="entry name" value="Chemotax_Me-accpt_rcpt"/>
</dbReference>
<dbReference type="CDD" id="cd00130">
    <property type="entry name" value="PAS"/>
    <property type="match status" value="5"/>
</dbReference>
<dbReference type="SMART" id="SM00091">
    <property type="entry name" value="PAS"/>
    <property type="match status" value="5"/>
</dbReference>
<dbReference type="GO" id="GO:0006935">
    <property type="term" value="P:chemotaxis"/>
    <property type="evidence" value="ECO:0007669"/>
    <property type="project" value="InterPro"/>
</dbReference>
<name>A0AA86MFA9_9BURK</name>
<dbReference type="PROSITE" id="PS50112">
    <property type="entry name" value="PAS"/>
    <property type="match status" value="3"/>
</dbReference>
<dbReference type="NCBIfam" id="TIGR00229">
    <property type="entry name" value="sensory_box"/>
    <property type="match status" value="5"/>
</dbReference>
<feature type="domain" description="PAC" evidence="4">
    <location>
        <begin position="451"/>
        <end position="503"/>
    </location>
</feature>
<feature type="domain" description="PAC" evidence="4">
    <location>
        <begin position="571"/>
        <end position="625"/>
    </location>
</feature>
<proteinExistence type="predicted"/>
<dbReference type="InterPro" id="IPR000014">
    <property type="entry name" value="PAS"/>
</dbReference>
<keyword evidence="1" id="KW-0807">Transducer</keyword>
<dbReference type="InterPro" id="IPR035965">
    <property type="entry name" value="PAS-like_dom_sf"/>
</dbReference>
<dbReference type="InterPro" id="IPR013655">
    <property type="entry name" value="PAS_fold_3"/>
</dbReference>
<feature type="domain" description="PAC" evidence="4">
    <location>
        <begin position="329"/>
        <end position="381"/>
    </location>
</feature>
<evidence type="ECO:0000256" key="1">
    <source>
        <dbReference type="PROSITE-ProRule" id="PRU00284"/>
    </source>
</evidence>
<evidence type="ECO:0000313" key="5">
    <source>
        <dbReference type="EMBL" id="BET26965.1"/>
    </source>
</evidence>
<dbReference type="InterPro" id="IPR000700">
    <property type="entry name" value="PAS-assoc_C"/>
</dbReference>
<feature type="domain" description="PAS" evidence="3">
    <location>
        <begin position="148"/>
        <end position="178"/>
    </location>
</feature>
<dbReference type="InterPro" id="IPR001610">
    <property type="entry name" value="PAC"/>
</dbReference>
<dbReference type="PROSITE" id="PS50113">
    <property type="entry name" value="PAC"/>
    <property type="match status" value="5"/>
</dbReference>
<dbReference type="Gene3D" id="1.10.287.950">
    <property type="entry name" value="Methyl-accepting chemotaxis protein"/>
    <property type="match status" value="1"/>
</dbReference>
<dbReference type="GO" id="GO:0007165">
    <property type="term" value="P:signal transduction"/>
    <property type="evidence" value="ECO:0007669"/>
    <property type="project" value="UniProtKB-KW"/>
</dbReference>